<dbReference type="SUPFAM" id="SSF56235">
    <property type="entry name" value="N-terminal nucleophile aminohydrolases (Ntn hydrolases)"/>
    <property type="match status" value="1"/>
</dbReference>
<keyword evidence="1" id="KW-0645">Protease</keyword>
<evidence type="ECO:0000256" key="3">
    <source>
        <dbReference type="ARBA" id="ARBA00022813"/>
    </source>
</evidence>
<accession>A0A832DIG7</accession>
<dbReference type="Pfam" id="PF01112">
    <property type="entry name" value="Asparaginase_2"/>
    <property type="match status" value="1"/>
</dbReference>
<evidence type="ECO:0000313" key="8">
    <source>
        <dbReference type="EMBL" id="HGT48017.1"/>
    </source>
</evidence>
<evidence type="ECO:0000256" key="5">
    <source>
        <dbReference type="PIRSR" id="PIRSR600246-1"/>
    </source>
</evidence>
<evidence type="ECO:0000256" key="4">
    <source>
        <dbReference type="ARBA" id="ARBA00069124"/>
    </source>
</evidence>
<evidence type="ECO:0000256" key="1">
    <source>
        <dbReference type="ARBA" id="ARBA00022670"/>
    </source>
</evidence>
<name>A0A832DIG7_9BACT</name>
<dbReference type="AlphaFoldDB" id="A0A832DIG7"/>
<gene>
    <name evidence="8" type="ORF">ENS56_08280</name>
</gene>
<dbReference type="InterPro" id="IPR000246">
    <property type="entry name" value="Peptidase_T2"/>
</dbReference>
<dbReference type="PANTHER" id="PTHR10188:SF6">
    <property type="entry name" value="N(4)-(BETA-N-ACETYLGLUCOSAMINYL)-L-ASPARAGINASE"/>
    <property type="match status" value="1"/>
</dbReference>
<dbReference type="GO" id="GO:0016811">
    <property type="term" value="F:hydrolase activity, acting on carbon-nitrogen (but not peptide) bonds, in linear amides"/>
    <property type="evidence" value="ECO:0007669"/>
    <property type="project" value="UniProtKB-ARBA"/>
</dbReference>
<dbReference type="Gene3D" id="3.60.20.30">
    <property type="entry name" value="(Glycosyl)asparaginase"/>
    <property type="match status" value="1"/>
</dbReference>
<dbReference type="FunFam" id="3.60.20.30:FF:000001">
    <property type="entry name" value="Isoaspartyl peptidase/L-asparaginase"/>
    <property type="match status" value="1"/>
</dbReference>
<feature type="binding site" evidence="6">
    <location>
        <begin position="221"/>
        <end position="224"/>
    </location>
    <ligand>
        <name>substrate</name>
    </ligand>
</feature>
<dbReference type="GO" id="GO:0008233">
    <property type="term" value="F:peptidase activity"/>
    <property type="evidence" value="ECO:0007669"/>
    <property type="project" value="UniProtKB-KW"/>
</dbReference>
<proteinExistence type="predicted"/>
<dbReference type="CDD" id="cd04701">
    <property type="entry name" value="Asparaginase_2"/>
    <property type="match status" value="1"/>
</dbReference>
<keyword evidence="2" id="KW-0378">Hydrolase</keyword>
<evidence type="ECO:0000256" key="2">
    <source>
        <dbReference type="ARBA" id="ARBA00022801"/>
    </source>
</evidence>
<comment type="caution">
    <text evidence="8">The sequence shown here is derived from an EMBL/GenBank/DDBJ whole genome shotgun (WGS) entry which is preliminary data.</text>
</comment>
<dbReference type="GO" id="GO:0006508">
    <property type="term" value="P:proteolysis"/>
    <property type="evidence" value="ECO:0007669"/>
    <property type="project" value="UniProtKB-KW"/>
</dbReference>
<feature type="binding site" evidence="6">
    <location>
        <begin position="244"/>
        <end position="247"/>
    </location>
    <ligand>
        <name>substrate</name>
    </ligand>
</feature>
<feature type="site" description="Cleavage; by autolysis" evidence="7">
    <location>
        <begin position="192"/>
        <end position="193"/>
    </location>
</feature>
<dbReference type="PANTHER" id="PTHR10188">
    <property type="entry name" value="L-ASPARAGINASE"/>
    <property type="match status" value="1"/>
</dbReference>
<sequence length="324" mass="34850">MNKNKFFPIIILFFVCFITFQITLSAQQNEGKYVIVLHGGAGGFPKDATDSLKNAYLNSLSEALSIGKNILENGGSSLDAVEKVINYLEDNSLFNAGKGGVFTSEGKHELDASIMFGKDLSTGAVAGVTIIKNPISLARLVMEKTGHVLFAGKGADELGLKLGVPVVHNSYFHTEDQYYNWLRSNLPKQPGETVGCVALDKQGNIAAGTSTGGRQNKMPGRVGDSPLINAGTFADNKTCGVSATGIGELFIRYTVAYRISALMEFKGYSLKQACEEVMYKVLPEGAGGIIAVDKEGNYEMVFTTPVMFRAVANSNGIFKAEIWK</sequence>
<dbReference type="InterPro" id="IPR029055">
    <property type="entry name" value="Ntn_hydrolases_N"/>
</dbReference>
<reference evidence="8" key="1">
    <citation type="journal article" date="2020" name="mSystems">
        <title>Genome- and Community-Level Interaction Insights into Carbon Utilization and Element Cycling Functions of Hydrothermarchaeota in Hydrothermal Sediment.</title>
        <authorList>
            <person name="Zhou Z."/>
            <person name="Liu Y."/>
            <person name="Xu W."/>
            <person name="Pan J."/>
            <person name="Luo Z.H."/>
            <person name="Li M."/>
        </authorList>
    </citation>
    <scope>NUCLEOTIDE SEQUENCE [LARGE SCALE GENOMIC DNA]</scope>
    <source>
        <strain evidence="8">SpSt-500</strain>
    </source>
</reference>
<keyword evidence="3" id="KW-0068">Autocatalytic cleavage</keyword>
<evidence type="ECO:0000256" key="6">
    <source>
        <dbReference type="PIRSR" id="PIRSR600246-2"/>
    </source>
</evidence>
<dbReference type="EMBL" id="DSVI01000010">
    <property type="protein sequence ID" value="HGT48017.1"/>
    <property type="molecule type" value="Genomic_DNA"/>
</dbReference>
<protein>
    <recommendedName>
        <fullName evidence="4">Isoaspartyl peptidase</fullName>
    </recommendedName>
</protein>
<evidence type="ECO:0000256" key="7">
    <source>
        <dbReference type="PIRSR" id="PIRSR600246-3"/>
    </source>
</evidence>
<organism evidence="8">
    <name type="scientific">Ignavibacterium album</name>
    <dbReference type="NCBI Taxonomy" id="591197"/>
    <lineage>
        <taxon>Bacteria</taxon>
        <taxon>Pseudomonadati</taxon>
        <taxon>Ignavibacteriota</taxon>
        <taxon>Ignavibacteria</taxon>
        <taxon>Ignavibacteriales</taxon>
        <taxon>Ignavibacteriaceae</taxon>
        <taxon>Ignavibacterium</taxon>
    </lineage>
</organism>
<feature type="active site" description="Nucleophile" evidence="5">
    <location>
        <position position="193"/>
    </location>
</feature>